<dbReference type="CDD" id="cd17040">
    <property type="entry name" value="Ubl_MoaD_like"/>
    <property type="match status" value="1"/>
</dbReference>
<dbReference type="Pfam" id="PF02597">
    <property type="entry name" value="ThiS"/>
    <property type="match status" value="1"/>
</dbReference>
<proteinExistence type="predicted"/>
<protein>
    <submittedName>
        <fullName evidence="2">MoaD/ThiS family protein</fullName>
    </submittedName>
</protein>
<dbReference type="InterPro" id="IPR012675">
    <property type="entry name" value="Beta-grasp_dom_sf"/>
</dbReference>
<organism evidence="2 3">
    <name type="scientific">Nocardioides marmorisolisilvae</name>
    <dbReference type="NCBI Taxonomy" id="1542737"/>
    <lineage>
        <taxon>Bacteria</taxon>
        <taxon>Bacillati</taxon>
        <taxon>Actinomycetota</taxon>
        <taxon>Actinomycetes</taxon>
        <taxon>Propionibacteriales</taxon>
        <taxon>Nocardioidaceae</taxon>
        <taxon>Nocardioides</taxon>
    </lineage>
</organism>
<evidence type="ECO:0000313" key="3">
    <source>
        <dbReference type="Proteomes" id="UP000277094"/>
    </source>
</evidence>
<comment type="caution">
    <text evidence="2">The sequence shown here is derived from an EMBL/GenBank/DDBJ whole genome shotgun (WGS) entry which is preliminary data.</text>
</comment>
<dbReference type="InterPro" id="IPR003749">
    <property type="entry name" value="ThiS/MoaD-like"/>
</dbReference>
<reference evidence="2 3" key="1">
    <citation type="submission" date="2018-11" db="EMBL/GenBank/DDBJ databases">
        <authorList>
            <person name="Li F."/>
        </authorList>
    </citation>
    <scope>NUCLEOTIDE SEQUENCE [LARGE SCALE GENOMIC DNA]</scope>
    <source>
        <strain evidence="2 3">KIS18-7</strain>
    </source>
</reference>
<keyword evidence="3" id="KW-1185">Reference proteome</keyword>
<evidence type="ECO:0000256" key="1">
    <source>
        <dbReference type="SAM" id="MobiDB-lite"/>
    </source>
</evidence>
<gene>
    <name evidence="2" type="ORF">EFL95_15920</name>
</gene>
<dbReference type="Proteomes" id="UP000277094">
    <property type="component" value="Unassembled WGS sequence"/>
</dbReference>
<dbReference type="SUPFAM" id="SSF54285">
    <property type="entry name" value="MoaD/ThiS"/>
    <property type="match status" value="1"/>
</dbReference>
<evidence type="ECO:0000313" key="2">
    <source>
        <dbReference type="EMBL" id="RNL77512.1"/>
    </source>
</evidence>
<name>A0A3N0DPE7_9ACTN</name>
<dbReference type="AlphaFoldDB" id="A0A3N0DPE7"/>
<dbReference type="EMBL" id="RJSG01000003">
    <property type="protein sequence ID" value="RNL77512.1"/>
    <property type="molecule type" value="Genomic_DNA"/>
</dbReference>
<accession>A0A3N0DPE7</accession>
<feature type="region of interest" description="Disordered" evidence="1">
    <location>
        <begin position="1"/>
        <end position="23"/>
    </location>
</feature>
<dbReference type="OrthoDB" id="4331766at2"/>
<sequence length="114" mass="11941">MRTSSVGRCGRISNVSTSSAQDQPVRGQVTLRFWAAAREATGLTEELVPVDGPVTLAVLVADALARHGDSERLRRVLDSCSVLIGDRPVASADPATVLVEPGESVEFLPPFAGG</sequence>
<dbReference type="InterPro" id="IPR016155">
    <property type="entry name" value="Mopterin_synth/thiamin_S_b"/>
</dbReference>
<dbReference type="Gene3D" id="3.10.20.30">
    <property type="match status" value="1"/>
</dbReference>
<feature type="compositionally biased region" description="Polar residues" evidence="1">
    <location>
        <begin position="13"/>
        <end position="22"/>
    </location>
</feature>